<dbReference type="RefSeq" id="WP_354643974.1">
    <property type="nucleotide sequence ID" value="NZ_CP159872.1"/>
</dbReference>
<feature type="compositionally biased region" description="Acidic residues" evidence="1">
    <location>
        <begin position="1"/>
        <end position="17"/>
    </location>
</feature>
<dbReference type="EMBL" id="CP159872">
    <property type="protein sequence ID" value="XCM83039.1"/>
    <property type="molecule type" value="Genomic_DNA"/>
</dbReference>
<feature type="region of interest" description="Disordered" evidence="1">
    <location>
        <begin position="354"/>
        <end position="374"/>
    </location>
</feature>
<keyword evidence="2" id="KW-1133">Transmembrane helix</keyword>
<dbReference type="GO" id="GO:0071972">
    <property type="term" value="F:peptidoglycan L,D-transpeptidase activity"/>
    <property type="evidence" value="ECO:0007669"/>
    <property type="project" value="TreeGrafter"/>
</dbReference>
<dbReference type="GO" id="GO:0046677">
    <property type="term" value="P:response to antibiotic"/>
    <property type="evidence" value="ECO:0007669"/>
    <property type="project" value="InterPro"/>
</dbReference>
<evidence type="ECO:0000259" key="4">
    <source>
        <dbReference type="Pfam" id="PF05223"/>
    </source>
</evidence>
<feature type="region of interest" description="Disordered" evidence="1">
    <location>
        <begin position="1"/>
        <end position="24"/>
    </location>
</feature>
<accession>A0AAU8K6S9</accession>
<evidence type="ECO:0000256" key="2">
    <source>
        <dbReference type="SAM" id="Phobius"/>
    </source>
</evidence>
<dbReference type="GO" id="GO:0008658">
    <property type="term" value="F:penicillin binding"/>
    <property type="evidence" value="ECO:0007669"/>
    <property type="project" value="InterPro"/>
</dbReference>
<feature type="domain" description="Penicillin-binding protein transpeptidase" evidence="3">
    <location>
        <begin position="303"/>
        <end position="571"/>
    </location>
</feature>
<feature type="region of interest" description="Disordered" evidence="1">
    <location>
        <begin position="509"/>
        <end position="530"/>
    </location>
</feature>
<evidence type="ECO:0000259" key="3">
    <source>
        <dbReference type="Pfam" id="PF00905"/>
    </source>
</evidence>
<dbReference type="Pfam" id="PF05223">
    <property type="entry name" value="MecA_N"/>
    <property type="match status" value="1"/>
</dbReference>
<name>A0AAU8K6S9_9ACTN</name>
<sequence length="577" mass="58319">MIDYAEDEPVPDGEEEPSAPRARPGRRALKIGAAVVFGAMVAVGGYGVYNIAHAIMGGSKGGTTPAADGPTAASRATGKPPTAEHAAATAKEFLDAWARGDLPAAAALTDRKDNAADQLAAFQQALRPREVTLAATGPQDPAQAAPGSQAAVAFHARLLLDGTDRAWEYDGRLGLVGTADGRTAVHWAPGAIHPQLTTGSSLAVQSVPAPPGRLLDRNGTALDASSPAGKLLAGVTGGKADGGQDGGATGRAVVLTSSGGKAPEPLFVLTEATGPEQRVTLDAELQRTAEAALAKQTSGGRAGSLVAVEPSTGRILAVASAPAGGFNRAFGGGIAPGSTLKVVSAAALLESGLEPDSATPCKDTATSPKVWHNDERGDHSDYTLAEAFARSCNTAFIEQGLARLAPGTLAKVAGEQFGLGLTWHIGVPTFDGRIPVPGSRDEQAAEYIGQGGVQVNTLAMASVAATVQNGTFRQPYLVDGTRRATAQSRLPAKVAADLRAMMARTAASGTARRPMSGLGGQVGAKTGTAEVDGKNPNSWFVAYRGDLAVAVEVEGAGHGADAAGQVAAKVLRVGNGR</sequence>
<organism evidence="5">
    <name type="scientific">Kitasatospora camelliae</name>
    <dbReference type="NCBI Taxonomy" id="3156397"/>
    <lineage>
        <taxon>Bacteria</taxon>
        <taxon>Bacillati</taxon>
        <taxon>Actinomycetota</taxon>
        <taxon>Actinomycetes</taxon>
        <taxon>Kitasatosporales</taxon>
        <taxon>Streptomycetaceae</taxon>
        <taxon>Kitasatospora</taxon>
    </lineage>
</organism>
<evidence type="ECO:0000313" key="5">
    <source>
        <dbReference type="EMBL" id="XCM83039.1"/>
    </source>
</evidence>
<gene>
    <name evidence="5" type="ORF">ABWK59_31005</name>
</gene>
<feature type="domain" description="NTF2-like N-terminal transpeptidase" evidence="4">
    <location>
        <begin position="86"/>
        <end position="199"/>
    </location>
</feature>
<protein>
    <submittedName>
        <fullName evidence="5">Penicillin-binding transpeptidase domain-containing protein</fullName>
    </submittedName>
</protein>
<dbReference type="KEGG" id="kcm:ABWK59_31005"/>
<dbReference type="InterPro" id="IPR012338">
    <property type="entry name" value="Beta-lactam/transpept-like"/>
</dbReference>
<dbReference type="GO" id="GO:0005886">
    <property type="term" value="C:plasma membrane"/>
    <property type="evidence" value="ECO:0007669"/>
    <property type="project" value="TreeGrafter"/>
</dbReference>
<dbReference type="PANTHER" id="PTHR30627:SF24">
    <property type="entry name" value="PENICILLIN-BINDING PROTEIN 4B"/>
    <property type="match status" value="1"/>
</dbReference>
<dbReference type="SUPFAM" id="SSF56601">
    <property type="entry name" value="beta-lactamase/transpeptidase-like"/>
    <property type="match status" value="1"/>
</dbReference>
<dbReference type="InterPro" id="IPR007887">
    <property type="entry name" value="MecA_N"/>
</dbReference>
<proteinExistence type="predicted"/>
<keyword evidence="2" id="KW-0812">Transmembrane</keyword>
<feature type="transmembrane region" description="Helical" evidence="2">
    <location>
        <begin position="31"/>
        <end position="49"/>
    </location>
</feature>
<dbReference type="InterPro" id="IPR001460">
    <property type="entry name" value="PCN-bd_Tpept"/>
</dbReference>
<dbReference type="PANTHER" id="PTHR30627">
    <property type="entry name" value="PEPTIDOGLYCAN D,D-TRANSPEPTIDASE"/>
    <property type="match status" value="1"/>
</dbReference>
<dbReference type="Pfam" id="PF00905">
    <property type="entry name" value="Transpeptidase"/>
    <property type="match status" value="1"/>
</dbReference>
<keyword evidence="2" id="KW-0472">Membrane</keyword>
<dbReference type="GO" id="GO:0071555">
    <property type="term" value="P:cell wall organization"/>
    <property type="evidence" value="ECO:0007669"/>
    <property type="project" value="TreeGrafter"/>
</dbReference>
<dbReference type="Gene3D" id="3.40.710.10">
    <property type="entry name" value="DD-peptidase/beta-lactamase superfamily"/>
    <property type="match status" value="1"/>
</dbReference>
<dbReference type="AlphaFoldDB" id="A0AAU8K6S9"/>
<feature type="compositionally biased region" description="Low complexity" evidence="1">
    <location>
        <begin position="62"/>
        <end position="73"/>
    </location>
</feature>
<dbReference type="InterPro" id="IPR050515">
    <property type="entry name" value="Beta-lactam/transpept"/>
</dbReference>
<feature type="region of interest" description="Disordered" evidence="1">
    <location>
        <begin position="61"/>
        <end position="81"/>
    </location>
</feature>
<evidence type="ECO:0000256" key="1">
    <source>
        <dbReference type="SAM" id="MobiDB-lite"/>
    </source>
</evidence>
<reference evidence="5" key="1">
    <citation type="submission" date="2024-06" db="EMBL/GenBank/DDBJ databases">
        <title>The genome sequences of Kitasatospora sp. strain HUAS MG31.</title>
        <authorList>
            <person name="Mo P."/>
        </authorList>
    </citation>
    <scope>NUCLEOTIDE SEQUENCE</scope>
    <source>
        <strain evidence="5">HUAS MG31</strain>
    </source>
</reference>